<comment type="caution">
    <text evidence="2">The sequence shown here is derived from an EMBL/GenBank/DDBJ whole genome shotgun (WGS) entry which is preliminary data.</text>
</comment>
<organism evidence="2 3">
    <name type="scientific">Boletus reticuloceps</name>
    <dbReference type="NCBI Taxonomy" id="495285"/>
    <lineage>
        <taxon>Eukaryota</taxon>
        <taxon>Fungi</taxon>
        <taxon>Dikarya</taxon>
        <taxon>Basidiomycota</taxon>
        <taxon>Agaricomycotina</taxon>
        <taxon>Agaricomycetes</taxon>
        <taxon>Agaricomycetidae</taxon>
        <taxon>Boletales</taxon>
        <taxon>Boletineae</taxon>
        <taxon>Boletaceae</taxon>
        <taxon>Boletoideae</taxon>
        <taxon>Boletus</taxon>
    </lineage>
</organism>
<gene>
    <name evidence="2" type="ORF">JVT61DRAFT_5895</name>
</gene>
<dbReference type="AlphaFoldDB" id="A0A8I2YM99"/>
<evidence type="ECO:0000313" key="2">
    <source>
        <dbReference type="EMBL" id="KAG6373753.1"/>
    </source>
</evidence>
<accession>A0A8I2YM99</accession>
<name>A0A8I2YM99_9AGAM</name>
<proteinExistence type="predicted"/>
<sequence length="156" mass="17891">MASDSRTTSNYRASVQSESSPTTGSTAQSIAEPSVSNLHHRLTLLASQVHQLRASRTGKVNVATDWRLRGRAIRRLVTLSDSITDILAEADRRGASDMRTQTFSKEEDWHYRCYKELVIRVPELMRWIDETEDMNELDSIIKKVRSFKSFVKPWGY</sequence>
<keyword evidence="3" id="KW-1185">Reference proteome</keyword>
<evidence type="ECO:0000313" key="3">
    <source>
        <dbReference type="Proteomes" id="UP000683000"/>
    </source>
</evidence>
<feature type="region of interest" description="Disordered" evidence="1">
    <location>
        <begin position="1"/>
        <end position="32"/>
    </location>
</feature>
<evidence type="ECO:0000256" key="1">
    <source>
        <dbReference type="SAM" id="MobiDB-lite"/>
    </source>
</evidence>
<protein>
    <submittedName>
        <fullName evidence="2">Uncharacterized protein</fullName>
    </submittedName>
</protein>
<reference evidence="2" key="1">
    <citation type="submission" date="2021-03" db="EMBL/GenBank/DDBJ databases">
        <title>Evolutionary innovations through gain and loss of genes in the ectomycorrhizal Boletales.</title>
        <authorList>
            <person name="Wu G."/>
            <person name="Miyauchi S."/>
            <person name="Morin E."/>
            <person name="Yang Z.-L."/>
            <person name="Xu J."/>
            <person name="Martin F.M."/>
        </authorList>
    </citation>
    <scope>NUCLEOTIDE SEQUENCE</scope>
    <source>
        <strain evidence="2">BR01</strain>
    </source>
</reference>
<dbReference type="EMBL" id="JAGFBS010000020">
    <property type="protein sequence ID" value="KAG6373753.1"/>
    <property type="molecule type" value="Genomic_DNA"/>
</dbReference>
<dbReference type="Proteomes" id="UP000683000">
    <property type="component" value="Unassembled WGS sequence"/>
</dbReference>